<protein>
    <submittedName>
        <fullName evidence="2">Uncharacterized protein</fullName>
    </submittedName>
</protein>
<keyword evidence="3" id="KW-1185">Reference proteome</keyword>
<organism evidence="2 3">
    <name type="scientific">Armillaria tabescens</name>
    <name type="common">Ringless honey mushroom</name>
    <name type="synonym">Agaricus tabescens</name>
    <dbReference type="NCBI Taxonomy" id="1929756"/>
    <lineage>
        <taxon>Eukaryota</taxon>
        <taxon>Fungi</taxon>
        <taxon>Dikarya</taxon>
        <taxon>Basidiomycota</taxon>
        <taxon>Agaricomycotina</taxon>
        <taxon>Agaricomycetes</taxon>
        <taxon>Agaricomycetidae</taxon>
        <taxon>Agaricales</taxon>
        <taxon>Marasmiineae</taxon>
        <taxon>Physalacriaceae</taxon>
        <taxon>Desarmillaria</taxon>
    </lineage>
</organism>
<feature type="compositionally biased region" description="Polar residues" evidence="1">
    <location>
        <begin position="145"/>
        <end position="181"/>
    </location>
</feature>
<gene>
    <name evidence="2" type="ORF">EV420DRAFT_1484330</name>
</gene>
<name>A0AA39JNU6_ARMTA</name>
<evidence type="ECO:0000256" key="1">
    <source>
        <dbReference type="SAM" id="MobiDB-lite"/>
    </source>
</evidence>
<evidence type="ECO:0000313" key="3">
    <source>
        <dbReference type="Proteomes" id="UP001175211"/>
    </source>
</evidence>
<dbReference type="AlphaFoldDB" id="A0AA39JNU6"/>
<reference evidence="2" key="1">
    <citation type="submission" date="2023-06" db="EMBL/GenBank/DDBJ databases">
        <authorList>
            <consortium name="Lawrence Berkeley National Laboratory"/>
            <person name="Ahrendt S."/>
            <person name="Sahu N."/>
            <person name="Indic B."/>
            <person name="Wong-Bajracharya J."/>
            <person name="Merenyi Z."/>
            <person name="Ke H.-M."/>
            <person name="Monk M."/>
            <person name="Kocsube S."/>
            <person name="Drula E."/>
            <person name="Lipzen A."/>
            <person name="Balint B."/>
            <person name="Henrissat B."/>
            <person name="Andreopoulos B."/>
            <person name="Martin F.M."/>
            <person name="Harder C.B."/>
            <person name="Rigling D."/>
            <person name="Ford K.L."/>
            <person name="Foster G.D."/>
            <person name="Pangilinan J."/>
            <person name="Papanicolaou A."/>
            <person name="Barry K."/>
            <person name="LaButti K."/>
            <person name="Viragh M."/>
            <person name="Koriabine M."/>
            <person name="Yan M."/>
            <person name="Riley R."/>
            <person name="Champramary S."/>
            <person name="Plett K.L."/>
            <person name="Tsai I.J."/>
            <person name="Slot J."/>
            <person name="Sipos G."/>
            <person name="Plett J."/>
            <person name="Nagy L.G."/>
            <person name="Grigoriev I.V."/>
        </authorList>
    </citation>
    <scope>NUCLEOTIDE SEQUENCE</scope>
    <source>
        <strain evidence="2">CCBAS 213</strain>
    </source>
</reference>
<feature type="region of interest" description="Disordered" evidence="1">
    <location>
        <begin position="121"/>
        <end position="181"/>
    </location>
</feature>
<evidence type="ECO:0000313" key="2">
    <source>
        <dbReference type="EMBL" id="KAK0445275.1"/>
    </source>
</evidence>
<dbReference type="GeneID" id="85353611"/>
<accession>A0AA39JNU6</accession>
<sequence length="207" mass="22562">MAHTIPFCVVLAPPGVPGAEPGIYNNKLVWIVNGVNGPKWPVAVYCQRHDQAMALNSCLNPFIALHGTEDPASFRSSLRGWEDWPGITALFDQNGTTFWSVIFGARSGIFYQELPRPHIAPPRPHLNQLSVPSPDVPSPGILGGSLSQKQKQRQSNADISHSKMPTSHGSPSKSSHLTSTVHVTNSSNNEVFSTTSWYRTFHLGDGN</sequence>
<comment type="caution">
    <text evidence="2">The sequence shown here is derived from an EMBL/GenBank/DDBJ whole genome shotgun (WGS) entry which is preliminary data.</text>
</comment>
<proteinExistence type="predicted"/>
<dbReference type="RefSeq" id="XP_060325416.1">
    <property type="nucleotide sequence ID" value="XM_060470063.1"/>
</dbReference>
<dbReference type="Proteomes" id="UP001175211">
    <property type="component" value="Unassembled WGS sequence"/>
</dbReference>
<dbReference type="EMBL" id="JAUEPS010000050">
    <property type="protein sequence ID" value="KAK0445275.1"/>
    <property type="molecule type" value="Genomic_DNA"/>
</dbReference>